<accession>A0ABT8T555</accession>
<gene>
    <name evidence="1" type="ORF">Q2362_01320</name>
</gene>
<sequence length="40" mass="4518">MLEQAGLAQLVSTAKLFSAFCSKILEPDFYYRVAKSSKEF</sequence>
<protein>
    <submittedName>
        <fullName evidence="1">Uncharacterized protein</fullName>
    </submittedName>
</protein>
<keyword evidence="2" id="KW-1185">Reference proteome</keyword>
<dbReference type="Proteomes" id="UP001171111">
    <property type="component" value="Unassembled WGS sequence"/>
</dbReference>
<evidence type="ECO:0000313" key="1">
    <source>
        <dbReference type="EMBL" id="MDO2408740.1"/>
    </source>
</evidence>
<reference evidence="1 2" key="1">
    <citation type="submission" date="2023-06" db="EMBL/GenBank/DDBJ databases">
        <title>Campylobacter magnum sp. nov., isolated from cecal contents of domestic pigs (Sus scrofa domesticus).</title>
        <authorList>
            <person name="Papic B."/>
            <person name="Gruntar I."/>
        </authorList>
    </citation>
    <scope>NUCLEOTIDE SEQUENCE [LARGE SCALE GENOMIC DNA]</scope>
    <source>
        <strain evidence="2">34484-21</strain>
    </source>
</reference>
<comment type="caution">
    <text evidence="1">The sequence shown here is derived from an EMBL/GenBank/DDBJ whole genome shotgun (WGS) entry which is preliminary data.</text>
</comment>
<evidence type="ECO:0000313" key="2">
    <source>
        <dbReference type="Proteomes" id="UP001171111"/>
    </source>
</evidence>
<name>A0ABT8T555_9BACT</name>
<dbReference type="EMBL" id="JAULJQ010000001">
    <property type="protein sequence ID" value="MDO2408740.1"/>
    <property type="molecule type" value="Genomic_DNA"/>
</dbReference>
<dbReference type="RefSeq" id="WP_302243479.1">
    <property type="nucleotide sequence ID" value="NZ_JAULJQ010000001.1"/>
</dbReference>
<proteinExistence type="predicted"/>
<organism evidence="1 2">
    <name type="scientific">Campylobacter magnus</name>
    <dbReference type="NCBI Taxonomy" id="3026462"/>
    <lineage>
        <taxon>Bacteria</taxon>
        <taxon>Pseudomonadati</taxon>
        <taxon>Campylobacterota</taxon>
        <taxon>Epsilonproteobacteria</taxon>
        <taxon>Campylobacterales</taxon>
        <taxon>Campylobacteraceae</taxon>
        <taxon>Campylobacter</taxon>
    </lineage>
</organism>